<feature type="region of interest" description="Disordered" evidence="2">
    <location>
        <begin position="370"/>
        <end position="390"/>
    </location>
</feature>
<keyword evidence="6" id="KW-1185">Reference proteome</keyword>
<accession>A0A928Z3N7</accession>
<dbReference type="RefSeq" id="WP_264324298.1">
    <property type="nucleotide sequence ID" value="NZ_JADEXQ010000016.1"/>
</dbReference>
<dbReference type="CDD" id="cd12797">
    <property type="entry name" value="M23_peptidase"/>
    <property type="match status" value="1"/>
</dbReference>
<comment type="caution">
    <text evidence="5">The sequence shown here is derived from an EMBL/GenBank/DDBJ whole genome shotgun (WGS) entry which is preliminary data.</text>
</comment>
<dbReference type="Gene3D" id="2.70.70.10">
    <property type="entry name" value="Glucose Permease (Domain IIA)"/>
    <property type="match status" value="1"/>
</dbReference>
<organism evidence="5 6">
    <name type="scientific">Romeriopsis navalis LEGE 11480</name>
    <dbReference type="NCBI Taxonomy" id="2777977"/>
    <lineage>
        <taxon>Bacteria</taxon>
        <taxon>Bacillati</taxon>
        <taxon>Cyanobacteriota</taxon>
        <taxon>Cyanophyceae</taxon>
        <taxon>Leptolyngbyales</taxon>
        <taxon>Leptolyngbyaceae</taxon>
        <taxon>Romeriopsis</taxon>
        <taxon>Romeriopsis navalis</taxon>
    </lineage>
</organism>
<dbReference type="GO" id="GO:0004222">
    <property type="term" value="F:metalloendopeptidase activity"/>
    <property type="evidence" value="ECO:0007669"/>
    <property type="project" value="TreeGrafter"/>
</dbReference>
<evidence type="ECO:0000313" key="5">
    <source>
        <dbReference type="EMBL" id="MBE9029480.1"/>
    </source>
</evidence>
<keyword evidence="1 3" id="KW-0732">Signal</keyword>
<dbReference type="EMBL" id="JADEXQ010000016">
    <property type="protein sequence ID" value="MBE9029480.1"/>
    <property type="molecule type" value="Genomic_DNA"/>
</dbReference>
<feature type="domain" description="M23ase beta-sheet core" evidence="4">
    <location>
        <begin position="248"/>
        <end position="336"/>
    </location>
</feature>
<evidence type="ECO:0000256" key="2">
    <source>
        <dbReference type="SAM" id="MobiDB-lite"/>
    </source>
</evidence>
<name>A0A928Z3N7_9CYAN</name>
<sequence>MASKRTFVTTSVLATSWLIQSYAAVAQTPVVEIAPAPVTAPAPPSVPAAVVEVAPAPARPIPVRSAPIPAAPVAPAPVRSAPAPIPPAPAPVAPAPVQSAPVVEPPAPLAVDSAEAFIDRSDYNLGATEREEVPVEIITRGQPSKQPIRARSIPAKLPNYRAAQARTSVQVGSINLSSAGIGWKPQAAPPSAASIVSPSRSYLNRKFLKPLGSVTQKALRMAFPVAIPAPITSLFGWRIHPISGAQKLHTGTDIGAPMGTPVMAAMTGRVILADQLGGYGITVALEHDNGMRQTLYAHMSELFVRPGDVVQQGTVIGRVGSTGASTGPHLHFELRQMMPDGTWVAMDSGEHLNNSMGNLVRSLQIAQQQRQTALRPTPPNVSSETVKPVQ</sequence>
<evidence type="ECO:0000256" key="1">
    <source>
        <dbReference type="ARBA" id="ARBA00022729"/>
    </source>
</evidence>
<feature type="chain" id="PRO_5037404924" evidence="3">
    <location>
        <begin position="27"/>
        <end position="390"/>
    </location>
</feature>
<dbReference type="InterPro" id="IPR016047">
    <property type="entry name" value="M23ase_b-sheet_dom"/>
</dbReference>
<dbReference type="InterPro" id="IPR011055">
    <property type="entry name" value="Dup_hybrid_motif"/>
</dbReference>
<dbReference type="SUPFAM" id="SSF51261">
    <property type="entry name" value="Duplicated hybrid motif"/>
    <property type="match status" value="1"/>
</dbReference>
<dbReference type="AlphaFoldDB" id="A0A928Z3N7"/>
<evidence type="ECO:0000313" key="6">
    <source>
        <dbReference type="Proteomes" id="UP000625316"/>
    </source>
</evidence>
<feature type="signal peptide" evidence="3">
    <location>
        <begin position="1"/>
        <end position="26"/>
    </location>
</feature>
<evidence type="ECO:0000259" key="4">
    <source>
        <dbReference type="Pfam" id="PF01551"/>
    </source>
</evidence>
<protein>
    <submittedName>
        <fullName evidence="5">M23 family metallopeptidase</fullName>
    </submittedName>
</protein>
<dbReference type="Pfam" id="PF01551">
    <property type="entry name" value="Peptidase_M23"/>
    <property type="match status" value="1"/>
</dbReference>
<dbReference type="InterPro" id="IPR050570">
    <property type="entry name" value="Cell_wall_metabolism_enzyme"/>
</dbReference>
<proteinExistence type="predicted"/>
<dbReference type="PANTHER" id="PTHR21666">
    <property type="entry name" value="PEPTIDASE-RELATED"/>
    <property type="match status" value="1"/>
</dbReference>
<dbReference type="PANTHER" id="PTHR21666:SF289">
    <property type="entry name" value="L-ALA--D-GLU ENDOPEPTIDASE"/>
    <property type="match status" value="1"/>
</dbReference>
<evidence type="ECO:0000256" key="3">
    <source>
        <dbReference type="SAM" id="SignalP"/>
    </source>
</evidence>
<dbReference type="Proteomes" id="UP000625316">
    <property type="component" value="Unassembled WGS sequence"/>
</dbReference>
<gene>
    <name evidence="5" type="ORF">IQ266_06850</name>
</gene>
<reference evidence="5" key="1">
    <citation type="submission" date="2020-10" db="EMBL/GenBank/DDBJ databases">
        <authorList>
            <person name="Castelo-Branco R."/>
            <person name="Eusebio N."/>
            <person name="Adriana R."/>
            <person name="Vieira A."/>
            <person name="Brugerolle De Fraissinette N."/>
            <person name="Rezende De Castro R."/>
            <person name="Schneider M.P."/>
            <person name="Vasconcelos V."/>
            <person name="Leao P.N."/>
        </authorList>
    </citation>
    <scope>NUCLEOTIDE SEQUENCE</scope>
    <source>
        <strain evidence="5">LEGE 11480</strain>
    </source>
</reference>